<protein>
    <submittedName>
        <fullName evidence="2">Dihydrofolate reductase</fullName>
    </submittedName>
</protein>
<evidence type="ECO:0000259" key="1">
    <source>
        <dbReference type="Pfam" id="PF01872"/>
    </source>
</evidence>
<dbReference type="InterPro" id="IPR050765">
    <property type="entry name" value="Riboflavin_Biosynth_HTPR"/>
</dbReference>
<dbReference type="InterPro" id="IPR024072">
    <property type="entry name" value="DHFR-like_dom_sf"/>
</dbReference>
<proteinExistence type="predicted"/>
<dbReference type="Proteomes" id="UP000320811">
    <property type="component" value="Unassembled WGS sequence"/>
</dbReference>
<dbReference type="AlphaFoldDB" id="A0A561PXR1"/>
<dbReference type="Pfam" id="PF01872">
    <property type="entry name" value="RibD_C"/>
    <property type="match status" value="1"/>
</dbReference>
<organism evidence="2 3">
    <name type="scientific">Chitinophaga polysaccharea</name>
    <dbReference type="NCBI Taxonomy" id="1293035"/>
    <lineage>
        <taxon>Bacteria</taxon>
        <taxon>Pseudomonadati</taxon>
        <taxon>Bacteroidota</taxon>
        <taxon>Chitinophagia</taxon>
        <taxon>Chitinophagales</taxon>
        <taxon>Chitinophagaceae</taxon>
        <taxon>Chitinophaga</taxon>
    </lineage>
</organism>
<dbReference type="PANTHER" id="PTHR38011:SF2">
    <property type="entry name" value="BIFUNCTIONAL DEAMINASE-REDUCTASE DOMAIN PROTEIN"/>
    <property type="match status" value="1"/>
</dbReference>
<dbReference type="RefSeq" id="WP_145667433.1">
    <property type="nucleotide sequence ID" value="NZ_VIWO01000002.1"/>
</dbReference>
<accession>A0A561PXR1</accession>
<feature type="domain" description="Bacterial bifunctional deaminase-reductase C-terminal" evidence="1">
    <location>
        <begin position="2"/>
        <end position="175"/>
    </location>
</feature>
<dbReference type="EMBL" id="VIWO01000002">
    <property type="protein sequence ID" value="TWF42889.1"/>
    <property type="molecule type" value="Genomic_DNA"/>
</dbReference>
<dbReference type="InterPro" id="IPR002734">
    <property type="entry name" value="RibDG_C"/>
</dbReference>
<dbReference type="SUPFAM" id="SSF53597">
    <property type="entry name" value="Dihydrofolate reductase-like"/>
    <property type="match status" value="1"/>
</dbReference>
<gene>
    <name evidence="2" type="ORF">FHW36_102650</name>
</gene>
<dbReference type="OrthoDB" id="195113at2"/>
<comment type="caution">
    <text evidence="2">The sequence shown here is derived from an EMBL/GenBank/DDBJ whole genome shotgun (WGS) entry which is preliminary data.</text>
</comment>
<sequence>MRKIIATEWMSLDGIFDATLMAEWFNPYHSDSRATLISENIHDCSAMLYGRNTYQMLYPYWSAFKNNEMGVADKLNKTPKYVVSGTMEEAAWENSTIINDDIIETLKGLKASGEGNILVQGSGTLVRSLLAAGLLDELKVMIQPHIMGNGLRFFTEGMFASLQCKQVKELDKGVVEVTYVPAG</sequence>
<keyword evidence="3" id="KW-1185">Reference proteome</keyword>
<reference evidence="2 3" key="1">
    <citation type="submission" date="2019-06" db="EMBL/GenBank/DDBJ databases">
        <title>Sorghum-associated microbial communities from plants grown in Nebraska, USA.</title>
        <authorList>
            <person name="Schachtman D."/>
        </authorList>
    </citation>
    <scope>NUCLEOTIDE SEQUENCE [LARGE SCALE GENOMIC DNA]</scope>
    <source>
        <strain evidence="2 3">1209</strain>
    </source>
</reference>
<dbReference type="GO" id="GO:0008703">
    <property type="term" value="F:5-amino-6-(5-phosphoribosylamino)uracil reductase activity"/>
    <property type="evidence" value="ECO:0007669"/>
    <property type="project" value="InterPro"/>
</dbReference>
<evidence type="ECO:0000313" key="3">
    <source>
        <dbReference type="Proteomes" id="UP000320811"/>
    </source>
</evidence>
<dbReference type="PANTHER" id="PTHR38011">
    <property type="entry name" value="DIHYDROFOLATE REDUCTASE FAMILY PROTEIN (AFU_ORTHOLOGUE AFUA_8G06820)"/>
    <property type="match status" value="1"/>
</dbReference>
<name>A0A561PXR1_9BACT</name>
<dbReference type="Gene3D" id="3.40.430.10">
    <property type="entry name" value="Dihydrofolate Reductase, subunit A"/>
    <property type="match status" value="1"/>
</dbReference>
<evidence type="ECO:0000313" key="2">
    <source>
        <dbReference type="EMBL" id="TWF42889.1"/>
    </source>
</evidence>
<dbReference type="GO" id="GO:0009231">
    <property type="term" value="P:riboflavin biosynthetic process"/>
    <property type="evidence" value="ECO:0007669"/>
    <property type="project" value="InterPro"/>
</dbReference>